<keyword evidence="6 9" id="KW-1133">Transmembrane helix</keyword>
<dbReference type="OrthoDB" id="6133115at2759"/>
<dbReference type="Gene3D" id="1.20.1250.20">
    <property type="entry name" value="MFS general substrate transporter like domains"/>
    <property type="match status" value="3"/>
</dbReference>
<feature type="transmembrane region" description="Helical" evidence="9">
    <location>
        <begin position="1230"/>
        <end position="1254"/>
    </location>
</feature>
<feature type="transmembrane region" description="Helical" evidence="9">
    <location>
        <begin position="496"/>
        <end position="521"/>
    </location>
</feature>
<feature type="transmembrane region" description="Helical" evidence="9">
    <location>
        <begin position="889"/>
        <end position="914"/>
    </location>
</feature>
<dbReference type="GO" id="GO:0022857">
    <property type="term" value="F:transmembrane transporter activity"/>
    <property type="evidence" value="ECO:0007669"/>
    <property type="project" value="InterPro"/>
</dbReference>
<dbReference type="PANTHER" id="PTHR48021:SF1">
    <property type="entry name" value="GH07001P-RELATED"/>
    <property type="match status" value="1"/>
</dbReference>
<protein>
    <recommendedName>
        <fullName evidence="10">Major facilitator superfamily (MFS) profile domain-containing protein</fullName>
    </recommendedName>
</protein>
<feature type="transmembrane region" description="Helical" evidence="9">
    <location>
        <begin position="1022"/>
        <end position="1044"/>
    </location>
</feature>
<evidence type="ECO:0000259" key="10">
    <source>
        <dbReference type="PROSITE" id="PS50850"/>
    </source>
</evidence>
<keyword evidence="2" id="KW-0813">Transport</keyword>
<feature type="transmembrane region" description="Helical" evidence="9">
    <location>
        <begin position="1170"/>
        <end position="1189"/>
    </location>
</feature>
<feature type="transmembrane region" description="Helical" evidence="9">
    <location>
        <begin position="608"/>
        <end position="629"/>
    </location>
</feature>
<feature type="transmembrane region" description="Helical" evidence="9">
    <location>
        <begin position="792"/>
        <end position="816"/>
    </location>
</feature>
<dbReference type="GO" id="GO:0005886">
    <property type="term" value="C:plasma membrane"/>
    <property type="evidence" value="ECO:0007669"/>
    <property type="project" value="UniProtKB-SubCell"/>
</dbReference>
<feature type="transmembrane region" description="Helical" evidence="9">
    <location>
        <begin position="59"/>
        <end position="81"/>
    </location>
</feature>
<feature type="transmembrane region" description="Helical" evidence="9">
    <location>
        <begin position="1050"/>
        <end position="1067"/>
    </location>
</feature>
<dbReference type="InterPro" id="IPR005828">
    <property type="entry name" value="MFS_sugar_transport-like"/>
</dbReference>
<gene>
    <name evidence="11" type="ORF">TSAR_008443</name>
</gene>
<comment type="subcellular location">
    <subcellularLocation>
        <location evidence="1">Cell membrane</location>
        <topology evidence="1">Multi-pass membrane protein</topology>
    </subcellularLocation>
</comment>
<keyword evidence="12" id="KW-1185">Reference proteome</keyword>
<feature type="transmembrane region" description="Helical" evidence="9">
    <location>
        <begin position="1266"/>
        <end position="1286"/>
    </location>
</feature>
<dbReference type="PRINTS" id="PR00171">
    <property type="entry name" value="SUGRTRNSPORT"/>
</dbReference>
<dbReference type="InterPro" id="IPR020846">
    <property type="entry name" value="MFS_dom"/>
</dbReference>
<feature type="transmembrane region" description="Helical" evidence="9">
    <location>
        <begin position="255"/>
        <end position="277"/>
    </location>
</feature>
<evidence type="ECO:0000256" key="4">
    <source>
        <dbReference type="ARBA" id="ARBA00022597"/>
    </source>
</evidence>
<name>A0A232EQ11_9HYME</name>
<dbReference type="InterPro" id="IPR036259">
    <property type="entry name" value="MFS_trans_sf"/>
</dbReference>
<dbReference type="EMBL" id="NNAY01002830">
    <property type="protein sequence ID" value="OXU20479.1"/>
    <property type="molecule type" value="Genomic_DNA"/>
</dbReference>
<evidence type="ECO:0000256" key="3">
    <source>
        <dbReference type="ARBA" id="ARBA00022475"/>
    </source>
</evidence>
<feature type="transmembrane region" description="Helical" evidence="9">
    <location>
        <begin position="988"/>
        <end position="1010"/>
    </location>
</feature>
<feature type="transmembrane region" description="Helical" evidence="9">
    <location>
        <begin position="175"/>
        <end position="192"/>
    </location>
</feature>
<dbReference type="Pfam" id="PF00083">
    <property type="entry name" value="Sugar_tr"/>
    <property type="match status" value="3"/>
</dbReference>
<feature type="transmembrane region" description="Helical" evidence="9">
    <location>
        <begin position="528"/>
        <end position="544"/>
    </location>
</feature>
<feature type="transmembrane region" description="Helical" evidence="9">
    <location>
        <begin position="451"/>
        <end position="476"/>
    </location>
</feature>
<feature type="transmembrane region" description="Helical" evidence="9">
    <location>
        <begin position="934"/>
        <end position="952"/>
    </location>
</feature>
<organism evidence="11 12">
    <name type="scientific">Trichomalopsis sarcophagae</name>
    <dbReference type="NCBI Taxonomy" id="543379"/>
    <lineage>
        <taxon>Eukaryota</taxon>
        <taxon>Metazoa</taxon>
        <taxon>Ecdysozoa</taxon>
        <taxon>Arthropoda</taxon>
        <taxon>Hexapoda</taxon>
        <taxon>Insecta</taxon>
        <taxon>Pterygota</taxon>
        <taxon>Neoptera</taxon>
        <taxon>Endopterygota</taxon>
        <taxon>Hymenoptera</taxon>
        <taxon>Apocrita</taxon>
        <taxon>Proctotrupomorpha</taxon>
        <taxon>Chalcidoidea</taxon>
        <taxon>Pteromalidae</taxon>
        <taxon>Pteromalinae</taxon>
        <taxon>Trichomalopsis</taxon>
    </lineage>
</organism>
<dbReference type="InterPro" id="IPR003663">
    <property type="entry name" value="Sugar/inositol_transpt"/>
</dbReference>
<dbReference type="PROSITE" id="PS50850">
    <property type="entry name" value="MFS"/>
    <property type="match status" value="3"/>
</dbReference>
<feature type="transmembrane region" description="Helical" evidence="9">
    <location>
        <begin position="1196"/>
        <end position="1218"/>
    </location>
</feature>
<dbReference type="FunFam" id="1.20.1250.20:FF:000218">
    <property type="entry name" value="facilitated trehalose transporter Tret1"/>
    <property type="match status" value="3"/>
</dbReference>
<keyword evidence="4" id="KW-0762">Sugar transport</keyword>
<keyword evidence="3" id="KW-1003">Cell membrane</keyword>
<feature type="transmembrane region" description="Helical" evidence="9">
    <location>
        <begin position="18"/>
        <end position="39"/>
    </location>
</feature>
<evidence type="ECO:0000256" key="2">
    <source>
        <dbReference type="ARBA" id="ARBA00022448"/>
    </source>
</evidence>
<keyword evidence="8" id="KW-0325">Glycoprotein</keyword>
<proteinExistence type="predicted"/>
<evidence type="ECO:0000256" key="5">
    <source>
        <dbReference type="ARBA" id="ARBA00022692"/>
    </source>
</evidence>
<feature type="domain" description="Major facilitator superfamily (MFS) profile" evidence="10">
    <location>
        <begin position="884"/>
        <end position="1321"/>
    </location>
</feature>
<keyword evidence="5 9" id="KW-0812">Transmembrane</keyword>
<evidence type="ECO:0000256" key="6">
    <source>
        <dbReference type="ARBA" id="ARBA00022989"/>
    </source>
</evidence>
<feature type="transmembrane region" description="Helical" evidence="9">
    <location>
        <begin position="584"/>
        <end position="602"/>
    </location>
</feature>
<feature type="transmembrane region" description="Helical" evidence="9">
    <location>
        <begin position="113"/>
        <end position="135"/>
    </location>
</feature>
<evidence type="ECO:0000256" key="1">
    <source>
        <dbReference type="ARBA" id="ARBA00004651"/>
    </source>
</evidence>
<feature type="transmembrane region" description="Helical" evidence="9">
    <location>
        <begin position="550"/>
        <end position="572"/>
    </location>
</feature>
<dbReference type="InterPro" id="IPR050549">
    <property type="entry name" value="MFS_Trehalose_Transporter"/>
</dbReference>
<feature type="transmembrane region" description="Helical" evidence="9">
    <location>
        <begin position="1126"/>
        <end position="1150"/>
    </location>
</feature>
<feature type="transmembrane region" description="Helical" evidence="9">
    <location>
        <begin position="694"/>
        <end position="720"/>
    </location>
</feature>
<reference evidence="11 12" key="1">
    <citation type="journal article" date="2017" name="Curr. Biol.">
        <title>The Evolution of Venom by Co-option of Single-Copy Genes.</title>
        <authorList>
            <person name="Martinson E.O."/>
            <person name="Mrinalini"/>
            <person name="Kelkar Y.D."/>
            <person name="Chang C.H."/>
            <person name="Werren J.H."/>
        </authorList>
    </citation>
    <scope>NUCLEOTIDE SEQUENCE [LARGE SCALE GENOMIC DNA]</scope>
    <source>
        <strain evidence="11 12">Alberta</strain>
        <tissue evidence="11">Whole body</tissue>
    </source>
</reference>
<keyword evidence="7 9" id="KW-0472">Membrane</keyword>
<evidence type="ECO:0000256" key="9">
    <source>
        <dbReference type="SAM" id="Phobius"/>
    </source>
</evidence>
<feature type="transmembrane region" description="Helical" evidence="9">
    <location>
        <begin position="828"/>
        <end position="847"/>
    </location>
</feature>
<accession>A0A232EQ11</accession>
<feature type="transmembrane region" description="Helical" evidence="9">
    <location>
        <begin position="732"/>
        <end position="751"/>
    </location>
</feature>
<feature type="domain" description="Major facilitator superfamily (MFS) profile" evidence="10">
    <location>
        <begin position="16"/>
        <end position="443"/>
    </location>
</feature>
<feature type="transmembrane region" description="Helical" evidence="9">
    <location>
        <begin position="964"/>
        <end position="982"/>
    </location>
</feature>
<sequence length="1335" mass="145216">MTKPTTVSLLNWKLYPQWIAATGVVQLLIQLGIMCTWSSPFLAQLTRPDSPIFLTLDEASWVAALLNMGRFMGAISGALCVHCWGSKNALVCTLLPMICSWILLFLANSPMMLYVARFSGGLGLGMTFSCFPLYLGEIALPQIRGAMVTIAFCGSPFGYVLVSLVGYYMSMKMSSLVFLVLCLINIGMFMALPNSPHHLMKIGKLEAARKSIHWYRSGVGVDEEFEAVQKFVTSSAATSLQDQLKEFKNPPIRRALFLIIMLFTFTQICGLNSLMFYMEMVFRRAKSDLINPSLAVILINASGLLTAILSVKMMDKCGRKVLLMISGTGISISMIALGTHFILMDLGFDPSKFQWLPVASAFLFMITFVFGLMPTPSAVLSELFPANIKCIAACIASFTGALFAFASTKTWQPTIDALGEAYVFYIQAALTSLIVPFVCPPTNFVARVKKLYPQALAAFAVWIITAQIGVMCVWSSPYLAQLTAPGSPLPLTLTEASWVASLLYLGRLVGAFLGAVSVSWLGSKKTTLITAIPTALGWILMIAADSPIWLYAARICLGLGFGFAYSCFALYLGEVAAPEIRGSLVSFAVMGGPVGNFLASVTGSNMSLRASSVTYFVPCVLLVILMCLLPDSPHHLVKVGNFEAARKSIAWYRGSEKVENELEEVTRFVKATSAASFMERMAEFRLRHVRRATVLVMMLFAFMQLSGLNNVLFYMEIILIRGKSSVIQPSNVVSYVLLCSVVVAIISIGLYDKCGRRILMMVSATGVSISLVGLGTHFILQEKGIVWVGSQWLPVVTLFVFITFFVIGLGSIPSIVSSEVYAANIKSVACCIANLTAAGAAFFASKSYQPLVDLFGEAYVFYGHAIITFMAVPYAMVQVANKTSSLRKFFPQLVAGFGVTMVLVQLGISSGWSSPYLARLTAPDSPLPLTLDEASWVASLLNLGRFAGAIIGAMSVNYLGSKRAMFMTLIPISMCWLLTILAKSASWLYAARFCGGMGLGMTYSSFPLYLGEVALPEIRGSLVSLAACGGTFGVLLGSVAGSYLDLEVSAGIYLAPCLALMVLFAWLPESPHHLVKIGEFEEAKKSVEFYRAGCQVEEEFDAVKKFVSNASTETFSEKLAEFRQPALIRATILIIVLWAFMQICGFNSVLFYMEIILKQGKSHLIEAKVVVMYVSASAVLASAVSIIMIDRCGRRMLLIISSLGVTLSMAGLGTHFHLIESGYDVTDLQWLPVASLFLFDISFFVGLMCVPSAVLSELFPTNVKCIAACFASLAGAIFAFIATKSYQPLIELIGQSNVFFMHAVLTVLIVPYALICMPETKGKTLQQIQDDLVKR</sequence>
<dbReference type="PANTHER" id="PTHR48021">
    <property type="match status" value="1"/>
</dbReference>
<evidence type="ECO:0000256" key="7">
    <source>
        <dbReference type="ARBA" id="ARBA00023136"/>
    </source>
</evidence>
<evidence type="ECO:0000313" key="12">
    <source>
        <dbReference type="Proteomes" id="UP000215335"/>
    </source>
</evidence>
<dbReference type="STRING" id="543379.A0A232EQ11"/>
<feature type="transmembrane region" description="Helical" evidence="9">
    <location>
        <begin position="1298"/>
        <end position="1317"/>
    </location>
</feature>
<feature type="domain" description="Major facilitator superfamily (MFS) profile" evidence="10">
    <location>
        <begin position="453"/>
        <end position="883"/>
    </location>
</feature>
<feature type="transmembrane region" description="Helical" evidence="9">
    <location>
        <begin position="355"/>
        <end position="374"/>
    </location>
</feature>
<feature type="transmembrane region" description="Helical" evidence="9">
    <location>
        <begin position="758"/>
        <end position="780"/>
    </location>
</feature>
<dbReference type="Proteomes" id="UP000215335">
    <property type="component" value="Unassembled WGS sequence"/>
</dbReference>
<comment type="caution">
    <text evidence="11">The sequence shown here is derived from an EMBL/GenBank/DDBJ whole genome shotgun (WGS) entry which is preliminary data.</text>
</comment>
<evidence type="ECO:0000313" key="11">
    <source>
        <dbReference type="EMBL" id="OXU20479.1"/>
    </source>
</evidence>
<evidence type="ECO:0000256" key="8">
    <source>
        <dbReference type="ARBA" id="ARBA00023180"/>
    </source>
</evidence>
<feature type="transmembrane region" description="Helical" evidence="9">
    <location>
        <begin position="321"/>
        <end position="343"/>
    </location>
</feature>
<feature type="transmembrane region" description="Helical" evidence="9">
    <location>
        <begin position="859"/>
        <end position="877"/>
    </location>
</feature>
<feature type="transmembrane region" description="Helical" evidence="9">
    <location>
        <begin position="421"/>
        <end position="439"/>
    </location>
</feature>
<feature type="transmembrane region" description="Helical" evidence="9">
    <location>
        <begin position="147"/>
        <end position="169"/>
    </location>
</feature>
<feature type="transmembrane region" description="Helical" evidence="9">
    <location>
        <begin position="88"/>
        <end position="107"/>
    </location>
</feature>
<feature type="transmembrane region" description="Helical" evidence="9">
    <location>
        <begin position="386"/>
        <end position="406"/>
    </location>
</feature>
<dbReference type="SUPFAM" id="SSF103473">
    <property type="entry name" value="MFS general substrate transporter"/>
    <property type="match status" value="3"/>
</dbReference>